<dbReference type="EMBL" id="JAGVWF010000003">
    <property type="protein sequence ID" value="MBS3058839.1"/>
    <property type="molecule type" value="Genomic_DNA"/>
</dbReference>
<comment type="caution">
    <text evidence="1">The sequence shown here is derived from an EMBL/GenBank/DDBJ whole genome shotgun (WGS) entry which is preliminary data.</text>
</comment>
<organism evidence="1 3">
    <name type="scientific">Candidatus Iainarchaeum sp</name>
    <dbReference type="NCBI Taxonomy" id="3101447"/>
    <lineage>
        <taxon>Archaea</taxon>
        <taxon>Candidatus Iainarchaeota</taxon>
        <taxon>Candidatus Iainarchaeia</taxon>
        <taxon>Candidatus Iainarchaeales</taxon>
        <taxon>Candidatus Iainarchaeaceae</taxon>
        <taxon>Candidatus Iainarchaeum</taxon>
    </lineage>
</organism>
<name>A0A7J4IR42_9ARCH</name>
<dbReference type="Proteomes" id="UP000577419">
    <property type="component" value="Unassembled WGS sequence"/>
</dbReference>
<evidence type="ECO:0000313" key="1">
    <source>
        <dbReference type="EMBL" id="HIH07902.1"/>
    </source>
</evidence>
<dbReference type="Proteomes" id="UP000683213">
    <property type="component" value="Unassembled WGS sequence"/>
</dbReference>
<reference evidence="2" key="2">
    <citation type="submission" date="2021-03" db="EMBL/GenBank/DDBJ databases">
        <authorList>
            <person name="Jaffe A."/>
        </authorList>
    </citation>
    <scope>NUCLEOTIDE SEQUENCE</scope>
    <source>
        <strain evidence="2">RIFCSPHIGHO2_01_FULL_GW2011_AR10_43_9</strain>
    </source>
</reference>
<accession>A0A7J4IR42</accession>
<dbReference type="InterPro" id="IPR011009">
    <property type="entry name" value="Kinase-like_dom_sf"/>
</dbReference>
<evidence type="ECO:0008006" key="4">
    <source>
        <dbReference type="Google" id="ProtNLM"/>
    </source>
</evidence>
<dbReference type="EMBL" id="DUFG01000005">
    <property type="protein sequence ID" value="HIH07902.1"/>
    <property type="molecule type" value="Genomic_DNA"/>
</dbReference>
<protein>
    <recommendedName>
        <fullName evidence="4">Protein kinase domain-containing protein</fullName>
    </recommendedName>
</protein>
<gene>
    <name evidence="1" type="ORF">HA237_00880</name>
    <name evidence="2" type="ORF">J4224_00245</name>
</gene>
<proteinExistence type="predicted"/>
<sequence length="269" mass="30877">MKPMKTKRRDKAAKARELGITDAALKKNYTLVGDTGYKGVIGKRPVFVSRVELDSVDTGLWPFGNVLHRFIKDPEVVKSVVSKVSQAGVLVPDFIGYSKEGNVTYYTFRKIGNNELNPEQFIRKRNTLGSYLRRLEAGKINTGYMKQLRKLLSSAARSIGAIHSIGILQGHPHFNNFIPVKSRVAVIDFKLSRTRKVDWSDERSIRKAFRNDYVYLVDAWRGIELTYPRRMPEARRMKELFFTRMVGKYPAPQGVKRQLIERLVQGRLD</sequence>
<reference evidence="2" key="3">
    <citation type="submission" date="2021-05" db="EMBL/GenBank/DDBJ databases">
        <title>Protein family content uncovers lineage relationships and bacterial pathway maintenance mechanisms in DPANN archaea.</title>
        <authorList>
            <person name="Castelle C.J."/>
            <person name="Meheust R."/>
            <person name="Jaffe A.L."/>
            <person name="Seitz K."/>
            <person name="Gong X."/>
            <person name="Baker B.J."/>
            <person name="Banfield J.F."/>
        </authorList>
    </citation>
    <scope>NUCLEOTIDE SEQUENCE</scope>
    <source>
        <strain evidence="2">RIFCSPHIGHO2_01_FULL_GW2011_AR10_43_9</strain>
    </source>
</reference>
<dbReference type="AlphaFoldDB" id="A0A7J4IR42"/>
<evidence type="ECO:0000313" key="3">
    <source>
        <dbReference type="Proteomes" id="UP000577419"/>
    </source>
</evidence>
<reference evidence="1" key="1">
    <citation type="journal article" date="2020" name="bioRxiv">
        <title>A rank-normalized archaeal taxonomy based on genome phylogeny resolves widespread incomplete and uneven classifications.</title>
        <authorList>
            <person name="Rinke C."/>
            <person name="Chuvochina M."/>
            <person name="Mussig A.J."/>
            <person name="Chaumeil P.-A."/>
            <person name="Waite D.W."/>
            <person name="Whitman W.B."/>
            <person name="Parks D.H."/>
            <person name="Hugenholtz P."/>
        </authorList>
    </citation>
    <scope>NUCLEOTIDE SEQUENCE</scope>
    <source>
        <strain evidence="1">UBA10011</strain>
    </source>
</reference>
<evidence type="ECO:0000313" key="2">
    <source>
        <dbReference type="EMBL" id="MBS3058839.1"/>
    </source>
</evidence>
<dbReference type="SUPFAM" id="SSF56112">
    <property type="entry name" value="Protein kinase-like (PK-like)"/>
    <property type="match status" value="1"/>
</dbReference>